<dbReference type="InterPro" id="IPR019986">
    <property type="entry name" value="YloV-like"/>
</dbReference>
<dbReference type="InterPro" id="IPR048394">
    <property type="entry name" value="FakA-like_M"/>
</dbReference>
<dbReference type="PROSITE" id="PS51480">
    <property type="entry name" value="DHAL"/>
    <property type="match status" value="1"/>
</dbReference>
<reference evidence="2 3" key="1">
    <citation type="submission" date="2023-04" db="EMBL/GenBank/DDBJ databases">
        <title>Fusibacter bizertensis strain WBS, isolated from littoral bottom sediments of the Arctic seas - biochemical and genomic analysis.</title>
        <authorList>
            <person name="Brioukhanov A.L."/>
        </authorList>
    </citation>
    <scope>NUCLEOTIDE SEQUENCE [LARGE SCALE GENOMIC DNA]</scope>
    <source>
        <strain evidence="2 3">WBS</strain>
    </source>
</reference>
<dbReference type="Pfam" id="PF13684">
    <property type="entry name" value="FakA-like_C"/>
    <property type="match status" value="1"/>
</dbReference>
<dbReference type="InterPro" id="IPR036117">
    <property type="entry name" value="DhaL_dom_sf"/>
</dbReference>
<feature type="domain" description="DhaL" evidence="1">
    <location>
        <begin position="9"/>
        <end position="201"/>
    </location>
</feature>
<gene>
    <name evidence="2" type="ORF">QE109_00850</name>
</gene>
<organism evidence="2 3">
    <name type="scientific">Fusibacter bizertensis</name>
    <dbReference type="NCBI Taxonomy" id="1488331"/>
    <lineage>
        <taxon>Bacteria</taxon>
        <taxon>Bacillati</taxon>
        <taxon>Bacillota</taxon>
        <taxon>Clostridia</taxon>
        <taxon>Eubacteriales</taxon>
        <taxon>Eubacteriales Family XII. Incertae Sedis</taxon>
        <taxon>Fusibacter</taxon>
    </lineage>
</organism>
<proteinExistence type="predicted"/>
<dbReference type="InterPro" id="IPR050270">
    <property type="entry name" value="DegV_domain_contain"/>
</dbReference>
<dbReference type="SMART" id="SM01120">
    <property type="entry name" value="Dak2"/>
    <property type="match status" value="1"/>
</dbReference>
<dbReference type="InterPro" id="IPR004007">
    <property type="entry name" value="DhaL_dom"/>
</dbReference>
<dbReference type="NCBIfam" id="TIGR03599">
    <property type="entry name" value="YloV"/>
    <property type="match status" value="1"/>
</dbReference>
<dbReference type="PANTHER" id="PTHR33434:SF4">
    <property type="entry name" value="PHOSPHATASE PROTEIN"/>
    <property type="match status" value="1"/>
</dbReference>
<evidence type="ECO:0000259" key="1">
    <source>
        <dbReference type="PROSITE" id="PS51480"/>
    </source>
</evidence>
<dbReference type="Proteomes" id="UP001158045">
    <property type="component" value="Unassembled WGS sequence"/>
</dbReference>
<sequence length="554" mass="60982">MELKTINAELLAKMFKQGTVELNKNKGLVDSLNVFPVPDGDTGTNMSLTMNSAIEGLTKQSFETVEEVSKSISKGSLMGARGNSGVILSQIFRGFAKGCKGKTELTSTDLCIAFKDAADTAYSAVLKPVEGTILTVIRKIADKSMEYVHEDLELVDLMKLLIKIGEETLELTPEYLPVLKQAGVVDAGGKGLICILQGCLDAMQGVESSFDAIKTEEESIMPAQNIINTDDIEFAYCTEFIIEGDSMNGQELRQIIEKMGDSMVFVQDDDLIKVHVHTNNPGTALEEALKYGSLKKVKIENMRDQHSTIIEGAHDQDKLADKVEDKKDVNAELPYEEDYGFIGVAMGDGFVNIFKDLGIHGSITGGQTMNPSTEDFMKEIANCPSKHIFIFPNNSNIIMAANQAKELSDKDVYVIPSKTMPQCITAMLEFDRDKSADENYQAMVQSLSNVKTIQITYSVRNTTFNDLAIEKDDYLAVADGEIKGVGKEIKNVILDSIKNTINDDSEILSLYYGSDVTKQDAEEIVDVISEAYPELEIDIYSGGQPIYYYVCSIE</sequence>
<dbReference type="Pfam" id="PF21645">
    <property type="entry name" value="FakA-like_M"/>
    <property type="match status" value="1"/>
</dbReference>
<dbReference type="Pfam" id="PF02734">
    <property type="entry name" value="Dak2"/>
    <property type="match status" value="1"/>
</dbReference>
<accession>A0ABT6N8D2</accession>
<evidence type="ECO:0000313" key="3">
    <source>
        <dbReference type="Proteomes" id="UP001158045"/>
    </source>
</evidence>
<evidence type="ECO:0000313" key="2">
    <source>
        <dbReference type="EMBL" id="MDH8676669.1"/>
    </source>
</evidence>
<dbReference type="InterPro" id="IPR033470">
    <property type="entry name" value="FakA-like_C"/>
</dbReference>
<dbReference type="SUPFAM" id="SSF101473">
    <property type="entry name" value="DhaL-like"/>
    <property type="match status" value="1"/>
</dbReference>
<dbReference type="PANTHER" id="PTHR33434">
    <property type="entry name" value="DEGV DOMAIN-CONTAINING PROTEIN DR_1986-RELATED"/>
    <property type="match status" value="1"/>
</dbReference>
<dbReference type="SMART" id="SM01121">
    <property type="entry name" value="Dak1_2"/>
    <property type="match status" value="1"/>
</dbReference>
<dbReference type="EMBL" id="JARYZI010000001">
    <property type="protein sequence ID" value="MDH8676669.1"/>
    <property type="molecule type" value="Genomic_DNA"/>
</dbReference>
<dbReference type="Gene3D" id="1.25.40.340">
    <property type="match status" value="1"/>
</dbReference>
<keyword evidence="3" id="KW-1185">Reference proteome</keyword>
<name>A0ABT6N8D2_9FIRM</name>
<dbReference type="RefSeq" id="WP_281092467.1">
    <property type="nucleotide sequence ID" value="NZ_JARYZI010000001.1"/>
</dbReference>
<protein>
    <submittedName>
        <fullName evidence="2">DAK2 domain-containing protein</fullName>
    </submittedName>
</protein>
<comment type="caution">
    <text evidence="2">The sequence shown here is derived from an EMBL/GenBank/DDBJ whole genome shotgun (WGS) entry which is preliminary data.</text>
</comment>